<feature type="domain" description="D-alanyl-D-alanine carboxypeptidase-like core" evidence="1">
    <location>
        <begin position="78"/>
        <end position="179"/>
    </location>
</feature>
<dbReference type="PANTHER" id="PTHR34385:SF1">
    <property type="entry name" value="PEPTIDOGLYCAN L-ALANYL-D-GLUTAMATE ENDOPEPTIDASE CWLK"/>
    <property type="match status" value="1"/>
</dbReference>
<keyword evidence="2" id="KW-0378">Hydrolase</keyword>
<dbReference type="Proteomes" id="UP001597478">
    <property type="component" value="Unassembled WGS sequence"/>
</dbReference>
<evidence type="ECO:0000313" key="3">
    <source>
        <dbReference type="Proteomes" id="UP001597478"/>
    </source>
</evidence>
<dbReference type="Pfam" id="PF02557">
    <property type="entry name" value="VanY"/>
    <property type="match status" value="1"/>
</dbReference>
<keyword evidence="3" id="KW-1185">Reference proteome</keyword>
<evidence type="ECO:0000259" key="1">
    <source>
        <dbReference type="Pfam" id="PF02557"/>
    </source>
</evidence>
<proteinExistence type="predicted"/>
<keyword evidence="2" id="KW-0645">Protease</keyword>
<dbReference type="SUPFAM" id="SSF55166">
    <property type="entry name" value="Hedgehog/DD-peptidase"/>
    <property type="match status" value="1"/>
</dbReference>
<reference evidence="3" key="1">
    <citation type="journal article" date="2019" name="Int. J. Syst. Evol. Microbiol.">
        <title>The Global Catalogue of Microorganisms (GCM) 10K type strain sequencing project: providing services to taxonomists for standard genome sequencing and annotation.</title>
        <authorList>
            <consortium name="The Broad Institute Genomics Platform"/>
            <consortium name="The Broad Institute Genome Sequencing Center for Infectious Disease"/>
            <person name="Wu L."/>
            <person name="Ma J."/>
        </authorList>
    </citation>
    <scope>NUCLEOTIDE SEQUENCE [LARGE SCALE GENOMIC DNA]</scope>
    <source>
        <strain evidence="3">IBRC-M 10906</strain>
    </source>
</reference>
<dbReference type="InterPro" id="IPR003709">
    <property type="entry name" value="VanY-like_core_dom"/>
</dbReference>
<dbReference type="Gene3D" id="3.30.1380.10">
    <property type="match status" value="1"/>
</dbReference>
<keyword evidence="2" id="KW-0121">Carboxypeptidase</keyword>
<comment type="caution">
    <text evidence="2">The sequence shown here is derived from an EMBL/GenBank/DDBJ whole genome shotgun (WGS) entry which is preliminary data.</text>
</comment>
<dbReference type="InterPro" id="IPR052179">
    <property type="entry name" value="DD-CPase-like"/>
</dbReference>
<dbReference type="InterPro" id="IPR009045">
    <property type="entry name" value="Zn_M74/Hedgehog-like"/>
</dbReference>
<sequence length="199" mass="21863">MNDAVRASASRRWAFVAMGAVALAVTGVATLGAAGRWALAYEQVAGQPAVLLDEVVGADTGPACAPDDRYVDEPPRGLRADVLAAWNRLRTAAARQGIHLCLNDGKRSARQQQQEFDDAVRRFGTAELASRYVLPPEKSMHVKGIAVDVQPYASAQWVQTHGRTAGWCRRYDNEYWHFEYDRRYISEGCPELLPSATAS</sequence>
<dbReference type="GO" id="GO:0004180">
    <property type="term" value="F:carboxypeptidase activity"/>
    <property type="evidence" value="ECO:0007669"/>
    <property type="project" value="UniProtKB-KW"/>
</dbReference>
<dbReference type="EMBL" id="JBHUOF010000011">
    <property type="protein sequence ID" value="MFD2799638.1"/>
    <property type="molecule type" value="Genomic_DNA"/>
</dbReference>
<protein>
    <submittedName>
        <fullName evidence="2">D-alanyl-D-alanine carboxypeptidase family protein</fullName>
    </submittedName>
</protein>
<organism evidence="2 3">
    <name type="scientific">Prauserella oleivorans</name>
    <dbReference type="NCBI Taxonomy" id="1478153"/>
    <lineage>
        <taxon>Bacteria</taxon>
        <taxon>Bacillati</taxon>
        <taxon>Actinomycetota</taxon>
        <taxon>Actinomycetes</taxon>
        <taxon>Pseudonocardiales</taxon>
        <taxon>Pseudonocardiaceae</taxon>
        <taxon>Prauserella</taxon>
    </lineage>
</organism>
<dbReference type="PANTHER" id="PTHR34385">
    <property type="entry name" value="D-ALANYL-D-ALANINE CARBOXYPEPTIDASE"/>
    <property type="match status" value="1"/>
</dbReference>
<gene>
    <name evidence="2" type="ORF">ACFS2C_09555</name>
</gene>
<dbReference type="RefSeq" id="WP_377390057.1">
    <property type="nucleotide sequence ID" value="NZ_JBHSAN010000020.1"/>
</dbReference>
<name>A0ABW5W6V4_9PSEU</name>
<evidence type="ECO:0000313" key="2">
    <source>
        <dbReference type="EMBL" id="MFD2799638.1"/>
    </source>
</evidence>
<accession>A0ABW5W6V4</accession>